<evidence type="ECO:0000256" key="7">
    <source>
        <dbReference type="SAM" id="MobiDB-lite"/>
    </source>
</evidence>
<dbReference type="GO" id="GO:0005634">
    <property type="term" value="C:nucleus"/>
    <property type="evidence" value="ECO:0007669"/>
    <property type="project" value="UniProtKB-SubCell"/>
</dbReference>
<dbReference type="PROSITE" id="PS51294">
    <property type="entry name" value="HTH_MYB"/>
    <property type="match status" value="1"/>
</dbReference>
<evidence type="ECO:0000313" key="10">
    <source>
        <dbReference type="Proteomes" id="UP000327013"/>
    </source>
</evidence>
<evidence type="ECO:0000256" key="1">
    <source>
        <dbReference type="ARBA" id="ARBA00004123"/>
    </source>
</evidence>
<dbReference type="InterPro" id="IPR025756">
    <property type="entry name" value="Myb_CC_LHEQLE"/>
</dbReference>
<dbReference type="AlphaFoldDB" id="A0A5N6RJC5"/>
<comment type="subcellular location">
    <subcellularLocation>
        <location evidence="1">Nucleus</location>
    </subcellularLocation>
</comment>
<keyword evidence="10" id="KW-1185">Reference proteome</keyword>
<evidence type="ECO:0000256" key="5">
    <source>
        <dbReference type="ARBA" id="ARBA00023163"/>
    </source>
</evidence>
<dbReference type="InterPro" id="IPR006447">
    <property type="entry name" value="Myb_dom_plants"/>
</dbReference>
<name>A0A5N6RJC5_9ROSI</name>
<dbReference type="GO" id="GO:0003700">
    <property type="term" value="F:DNA-binding transcription factor activity"/>
    <property type="evidence" value="ECO:0007669"/>
    <property type="project" value="InterPro"/>
</dbReference>
<dbReference type="InterPro" id="IPR001005">
    <property type="entry name" value="SANT/Myb"/>
</dbReference>
<dbReference type="Gene3D" id="1.10.10.60">
    <property type="entry name" value="Homeodomain-like"/>
    <property type="match status" value="1"/>
</dbReference>
<dbReference type="EMBL" id="CM017327">
    <property type="protein sequence ID" value="KAE8098875.1"/>
    <property type="molecule type" value="Genomic_DNA"/>
</dbReference>
<dbReference type="NCBIfam" id="TIGR01557">
    <property type="entry name" value="myb_SHAQKYF"/>
    <property type="match status" value="1"/>
</dbReference>
<dbReference type="InterPro" id="IPR009057">
    <property type="entry name" value="Homeodomain-like_sf"/>
</dbReference>
<dbReference type="Pfam" id="PF14379">
    <property type="entry name" value="Myb_CC_LHEQLE"/>
    <property type="match status" value="1"/>
</dbReference>
<dbReference type="InterPro" id="IPR046955">
    <property type="entry name" value="PHR1-like"/>
</dbReference>
<dbReference type="PANTHER" id="PTHR31499:SF85">
    <property type="entry name" value="TRANSCRIPTION FACTOR MYB-RELATED FAMILY"/>
    <property type="match status" value="1"/>
</dbReference>
<reference evidence="9 10" key="1">
    <citation type="submission" date="2019-06" db="EMBL/GenBank/DDBJ databases">
        <title>A chromosomal-level reference genome of Carpinus fangiana (Coryloideae, Betulaceae).</title>
        <authorList>
            <person name="Yang X."/>
            <person name="Wang Z."/>
            <person name="Zhang L."/>
            <person name="Hao G."/>
            <person name="Liu J."/>
            <person name="Yang Y."/>
        </authorList>
    </citation>
    <scope>NUCLEOTIDE SEQUENCE [LARGE SCALE GENOMIC DNA]</scope>
    <source>
        <strain evidence="9">Cfa_2016G</strain>
        <tissue evidence="9">Leaf</tissue>
    </source>
</reference>
<keyword evidence="4" id="KW-0175">Coiled coil</keyword>
<keyword evidence="3" id="KW-0805">Transcription regulation</keyword>
<evidence type="ECO:0000256" key="4">
    <source>
        <dbReference type="ARBA" id="ARBA00023054"/>
    </source>
</evidence>
<comment type="similarity">
    <text evidence="2">Belongs to the MYB-CC family.</text>
</comment>
<evidence type="ECO:0000256" key="6">
    <source>
        <dbReference type="ARBA" id="ARBA00023242"/>
    </source>
</evidence>
<dbReference type="FunFam" id="1.10.10.60:FF:000007">
    <property type="entry name" value="Two-component response regulator"/>
    <property type="match status" value="1"/>
</dbReference>
<protein>
    <recommendedName>
        <fullName evidence="8">HTH myb-type domain-containing protein</fullName>
    </recommendedName>
</protein>
<sequence>MDYSSEQNDYLQPWNMDVCSNIPAMWEGSQGHNFEHPLESMASAFYGAETYTALQEHEHEVHNSSLLCSQLPSTCNPQILFYQSSGDKFSLDNSHSHTTDTLQSHGRNSSSSRAGTSSKKRIRWTQDLHQKFVDSVNLLGGAEKATPKAILKLMDSNMLTISHVKSHLQKYRATQYMPESAFEKTERASANGMPQLHMNVINMGINKAPQWQVDVERLLHQQLEFQRRLLLLIDERGRQLKMMFDLQQNKIKGLFKSQNPPAFLPILPLH</sequence>
<keyword evidence="5" id="KW-0804">Transcription</keyword>
<dbReference type="Proteomes" id="UP000327013">
    <property type="component" value="Chromosome 7"/>
</dbReference>
<dbReference type="SUPFAM" id="SSF46689">
    <property type="entry name" value="Homeodomain-like"/>
    <property type="match status" value="1"/>
</dbReference>
<evidence type="ECO:0000259" key="8">
    <source>
        <dbReference type="PROSITE" id="PS51294"/>
    </source>
</evidence>
<evidence type="ECO:0000313" key="9">
    <source>
        <dbReference type="EMBL" id="KAE8098875.1"/>
    </source>
</evidence>
<feature type="compositionally biased region" description="Polar residues" evidence="7">
    <location>
        <begin position="99"/>
        <end position="108"/>
    </location>
</feature>
<accession>A0A5N6RJC5</accession>
<dbReference type="InterPro" id="IPR017930">
    <property type="entry name" value="Myb_dom"/>
</dbReference>
<dbReference type="OrthoDB" id="551907at2759"/>
<feature type="region of interest" description="Disordered" evidence="7">
    <location>
        <begin position="92"/>
        <end position="120"/>
    </location>
</feature>
<organism evidence="9 10">
    <name type="scientific">Carpinus fangiana</name>
    <dbReference type="NCBI Taxonomy" id="176857"/>
    <lineage>
        <taxon>Eukaryota</taxon>
        <taxon>Viridiplantae</taxon>
        <taxon>Streptophyta</taxon>
        <taxon>Embryophyta</taxon>
        <taxon>Tracheophyta</taxon>
        <taxon>Spermatophyta</taxon>
        <taxon>Magnoliopsida</taxon>
        <taxon>eudicotyledons</taxon>
        <taxon>Gunneridae</taxon>
        <taxon>Pentapetalae</taxon>
        <taxon>rosids</taxon>
        <taxon>fabids</taxon>
        <taxon>Fagales</taxon>
        <taxon>Betulaceae</taxon>
        <taxon>Carpinus</taxon>
    </lineage>
</organism>
<dbReference type="PANTHER" id="PTHR31499">
    <property type="entry name" value="MYB FAMILY TRANSCRIPTION FACTOR PHL11"/>
    <property type="match status" value="1"/>
</dbReference>
<dbReference type="GO" id="GO:0003677">
    <property type="term" value="F:DNA binding"/>
    <property type="evidence" value="ECO:0007669"/>
    <property type="project" value="InterPro"/>
</dbReference>
<evidence type="ECO:0000256" key="2">
    <source>
        <dbReference type="ARBA" id="ARBA00006783"/>
    </source>
</evidence>
<proteinExistence type="inferred from homology"/>
<feature type="domain" description="HTH myb-type" evidence="8">
    <location>
        <begin position="116"/>
        <end position="176"/>
    </location>
</feature>
<dbReference type="Pfam" id="PF00249">
    <property type="entry name" value="Myb_DNA-binding"/>
    <property type="match status" value="1"/>
</dbReference>
<keyword evidence="6" id="KW-0539">Nucleus</keyword>
<gene>
    <name evidence="9" type="ORF">FH972_016907</name>
</gene>
<evidence type="ECO:0000256" key="3">
    <source>
        <dbReference type="ARBA" id="ARBA00023015"/>
    </source>
</evidence>